<evidence type="ECO:0000256" key="9">
    <source>
        <dbReference type="SAM" id="Phobius"/>
    </source>
</evidence>
<keyword evidence="5" id="KW-0418">Kinase</keyword>
<dbReference type="EMBL" id="BOML01000021">
    <property type="protein sequence ID" value="GIE01272.1"/>
    <property type="molecule type" value="Genomic_DNA"/>
</dbReference>
<dbReference type="Gene3D" id="3.30.200.20">
    <property type="entry name" value="Phosphorylase Kinase, domain 1"/>
    <property type="match status" value="1"/>
</dbReference>
<keyword evidence="3" id="KW-0808">Transferase</keyword>
<evidence type="ECO:0000256" key="5">
    <source>
        <dbReference type="ARBA" id="ARBA00022777"/>
    </source>
</evidence>
<dbReference type="InterPro" id="IPR008271">
    <property type="entry name" value="Ser/Thr_kinase_AS"/>
</dbReference>
<feature type="compositionally biased region" description="Low complexity" evidence="8">
    <location>
        <begin position="341"/>
        <end position="357"/>
    </location>
</feature>
<dbReference type="InterPro" id="IPR017441">
    <property type="entry name" value="Protein_kinase_ATP_BS"/>
</dbReference>
<evidence type="ECO:0000313" key="11">
    <source>
        <dbReference type="EMBL" id="GIE01272.1"/>
    </source>
</evidence>
<dbReference type="SUPFAM" id="SSF56112">
    <property type="entry name" value="Protein kinase-like (PK-like)"/>
    <property type="match status" value="1"/>
</dbReference>
<dbReference type="PANTHER" id="PTHR43289">
    <property type="entry name" value="MITOGEN-ACTIVATED PROTEIN KINASE KINASE KINASE 20-RELATED"/>
    <property type="match status" value="1"/>
</dbReference>
<protein>
    <recommendedName>
        <fullName evidence="1">non-specific serine/threonine protein kinase</fullName>
        <ecNumber evidence="1">2.7.11.1</ecNumber>
    </recommendedName>
</protein>
<evidence type="ECO:0000256" key="6">
    <source>
        <dbReference type="ARBA" id="ARBA00022840"/>
    </source>
</evidence>
<comment type="caution">
    <text evidence="11">The sequence shown here is derived from an EMBL/GenBank/DDBJ whole genome shotgun (WGS) entry which is preliminary data.</text>
</comment>
<evidence type="ECO:0000259" key="10">
    <source>
        <dbReference type="PROSITE" id="PS50011"/>
    </source>
</evidence>
<gene>
    <name evidence="11" type="ORF">Adu01nite_26220</name>
</gene>
<feature type="region of interest" description="Disordered" evidence="8">
    <location>
        <begin position="341"/>
        <end position="371"/>
    </location>
</feature>
<dbReference type="Proteomes" id="UP000637628">
    <property type="component" value="Unassembled WGS sequence"/>
</dbReference>
<proteinExistence type="predicted"/>
<evidence type="ECO:0000256" key="1">
    <source>
        <dbReference type="ARBA" id="ARBA00012513"/>
    </source>
</evidence>
<keyword evidence="2" id="KW-0723">Serine/threonine-protein kinase</keyword>
<dbReference type="PROSITE" id="PS00108">
    <property type="entry name" value="PROTEIN_KINASE_ST"/>
    <property type="match status" value="1"/>
</dbReference>
<dbReference type="InterPro" id="IPR000719">
    <property type="entry name" value="Prot_kinase_dom"/>
</dbReference>
<evidence type="ECO:0000256" key="8">
    <source>
        <dbReference type="SAM" id="MobiDB-lite"/>
    </source>
</evidence>
<keyword evidence="9" id="KW-1133">Transmembrane helix</keyword>
<keyword evidence="12" id="KW-1185">Reference proteome</keyword>
<name>A0ABQ3YUL2_9ACTN</name>
<keyword evidence="9" id="KW-0812">Transmembrane</keyword>
<evidence type="ECO:0000256" key="2">
    <source>
        <dbReference type="ARBA" id="ARBA00022527"/>
    </source>
</evidence>
<dbReference type="Gene3D" id="1.10.510.10">
    <property type="entry name" value="Transferase(Phosphotransferase) domain 1"/>
    <property type="match status" value="1"/>
</dbReference>
<keyword evidence="9" id="KW-0472">Membrane</keyword>
<feature type="transmembrane region" description="Helical" evidence="9">
    <location>
        <begin position="293"/>
        <end position="314"/>
    </location>
</feature>
<sequence length="513" mass="55648">MARRDSGYVDGMTTADPQLVAGRYQVQAPLGEGGMGRVWLARDVVLDREVAVKEVVLPDDLTESERDAMQGRTLQEARAAARLAHPNVARVFDVFEDDGRPWIVMEHVPSRTLQDVMDAEGPLDPKRVAEIGLQVLAALQAAHRAGVRHRDVKPSNVLLADNGRVVLTDFGIATIEGDSNITGSGLVLGSPQFMAPERALRGGSPPESDLWSLGATLYAAVEGRPPYQRPSAVGTLMALASEDPEPPHRAGALRPVLEGLLRKDPDERIDADEAGRRLRKAAGRSRPRRRSRVWLLTLAVVLLAVAGGLTAFALRSDKPASPAALPTTAPVTTAPVTTAPVTTAPATSAPATKAPVTEATKATTGSLPALPAGWEDYHDRTGFSVYVPQGWTKSLKGSMVYFRHDGRVLGIDQTTKPNMNPVGDWQGKAEYRVGRGDFPGYDEIRIKPVSYFKKAADWEFTFDGSGTRQHVNNRGLVVNNHQAYGIYWQTTDADWTKAYPDLQLIFSSFRPTA</sequence>
<evidence type="ECO:0000256" key="7">
    <source>
        <dbReference type="PROSITE-ProRule" id="PRU10141"/>
    </source>
</evidence>
<accession>A0ABQ3YUL2</accession>
<feature type="domain" description="Protein kinase" evidence="10">
    <location>
        <begin position="24"/>
        <end position="295"/>
    </location>
</feature>
<dbReference type="PANTHER" id="PTHR43289:SF6">
    <property type="entry name" value="SERINE_THREONINE-PROTEIN KINASE NEKL-3"/>
    <property type="match status" value="1"/>
</dbReference>
<organism evidence="11 12">
    <name type="scientific">Paractinoplanes durhamensis</name>
    <dbReference type="NCBI Taxonomy" id="113563"/>
    <lineage>
        <taxon>Bacteria</taxon>
        <taxon>Bacillati</taxon>
        <taxon>Actinomycetota</taxon>
        <taxon>Actinomycetes</taxon>
        <taxon>Micromonosporales</taxon>
        <taxon>Micromonosporaceae</taxon>
        <taxon>Paractinoplanes</taxon>
    </lineage>
</organism>
<dbReference type="EC" id="2.7.11.1" evidence="1"/>
<dbReference type="PROSITE" id="PS00107">
    <property type="entry name" value="PROTEIN_KINASE_ATP"/>
    <property type="match status" value="1"/>
</dbReference>
<dbReference type="CDD" id="cd14014">
    <property type="entry name" value="STKc_PknB_like"/>
    <property type="match status" value="1"/>
</dbReference>
<keyword evidence="6 7" id="KW-0067">ATP-binding</keyword>
<reference evidence="11 12" key="1">
    <citation type="submission" date="2021-01" db="EMBL/GenBank/DDBJ databases">
        <title>Whole genome shotgun sequence of Actinoplanes durhamensis NBRC 14914.</title>
        <authorList>
            <person name="Komaki H."/>
            <person name="Tamura T."/>
        </authorList>
    </citation>
    <scope>NUCLEOTIDE SEQUENCE [LARGE SCALE GENOMIC DNA]</scope>
    <source>
        <strain evidence="11 12">NBRC 14914</strain>
    </source>
</reference>
<keyword evidence="4 7" id="KW-0547">Nucleotide-binding</keyword>
<dbReference type="PROSITE" id="PS50011">
    <property type="entry name" value="PROTEIN_KINASE_DOM"/>
    <property type="match status" value="1"/>
</dbReference>
<evidence type="ECO:0000256" key="4">
    <source>
        <dbReference type="ARBA" id="ARBA00022741"/>
    </source>
</evidence>
<evidence type="ECO:0000256" key="3">
    <source>
        <dbReference type="ARBA" id="ARBA00022679"/>
    </source>
</evidence>
<feature type="binding site" evidence="7">
    <location>
        <position position="53"/>
    </location>
    <ligand>
        <name>ATP</name>
        <dbReference type="ChEBI" id="CHEBI:30616"/>
    </ligand>
</feature>
<dbReference type="SMART" id="SM00220">
    <property type="entry name" value="S_TKc"/>
    <property type="match status" value="1"/>
</dbReference>
<dbReference type="InterPro" id="IPR011009">
    <property type="entry name" value="Kinase-like_dom_sf"/>
</dbReference>
<dbReference type="Pfam" id="PF00069">
    <property type="entry name" value="Pkinase"/>
    <property type="match status" value="1"/>
</dbReference>
<evidence type="ECO:0000313" key="12">
    <source>
        <dbReference type="Proteomes" id="UP000637628"/>
    </source>
</evidence>